<evidence type="ECO:0000313" key="7">
    <source>
        <dbReference type="Proteomes" id="UP001500187"/>
    </source>
</evidence>
<dbReference type="Gene3D" id="1.10.357.140">
    <property type="entry name" value="UbiA prenyltransferase"/>
    <property type="match status" value="1"/>
</dbReference>
<keyword evidence="2 5" id="KW-0812">Transmembrane</keyword>
<dbReference type="EMBL" id="BAABKP010000003">
    <property type="protein sequence ID" value="GAA4797769.1"/>
    <property type="molecule type" value="Genomic_DNA"/>
</dbReference>
<dbReference type="Gene3D" id="1.20.120.1780">
    <property type="entry name" value="UbiA prenyltransferase"/>
    <property type="match status" value="1"/>
</dbReference>
<evidence type="ECO:0000256" key="5">
    <source>
        <dbReference type="SAM" id="Phobius"/>
    </source>
</evidence>
<evidence type="ECO:0000256" key="4">
    <source>
        <dbReference type="ARBA" id="ARBA00023136"/>
    </source>
</evidence>
<dbReference type="InterPro" id="IPR044878">
    <property type="entry name" value="UbiA_sf"/>
</dbReference>
<sequence>MTVLSLFQRLFVASRPISWVNTAYPFALTYYLLTGSVDLTLVVGTFFFLVPYNLVMYGVNDVFDYASDLANPRKGGVEGALLPPESHRAVLLACGLCSLPFVLYLWWGSPLVAGLFLALLMLDVVGYSMPPLRTKERAFLDSLTSSIHFVGPAVYAVFLTGTPWSASLIFIMVSFLAWGMAAHAFGAVQDILPDRTAGLSSIATVLGACTTVRLAVSFWALSGLLLLLAGWPISLLAVLVTPYIAMAAPFIHITDDTSMKTNRGWRHFLWINYSVGFLLTLFIIAIHLIAD</sequence>
<evidence type="ECO:0000256" key="2">
    <source>
        <dbReference type="ARBA" id="ARBA00022692"/>
    </source>
</evidence>
<feature type="transmembrane region" description="Helical" evidence="5">
    <location>
        <begin position="269"/>
        <end position="290"/>
    </location>
</feature>
<comment type="subcellular location">
    <subcellularLocation>
        <location evidence="1">Membrane</location>
        <topology evidence="1">Multi-pass membrane protein</topology>
    </subcellularLocation>
</comment>
<dbReference type="CDD" id="cd13966">
    <property type="entry name" value="PT_UbiA_4"/>
    <property type="match status" value="1"/>
</dbReference>
<feature type="transmembrane region" description="Helical" evidence="5">
    <location>
        <begin position="139"/>
        <end position="158"/>
    </location>
</feature>
<dbReference type="InterPro" id="IPR000537">
    <property type="entry name" value="UbiA_prenyltransferase"/>
</dbReference>
<feature type="transmembrane region" description="Helical" evidence="5">
    <location>
        <begin position="28"/>
        <end position="50"/>
    </location>
</feature>
<organism evidence="6 7">
    <name type="scientific">Rothia endophytica</name>
    <dbReference type="NCBI Taxonomy" id="1324766"/>
    <lineage>
        <taxon>Bacteria</taxon>
        <taxon>Bacillati</taxon>
        <taxon>Actinomycetota</taxon>
        <taxon>Actinomycetes</taxon>
        <taxon>Micrococcales</taxon>
        <taxon>Micrococcaceae</taxon>
        <taxon>Rothia</taxon>
    </lineage>
</organism>
<dbReference type="RefSeq" id="WP_345446431.1">
    <property type="nucleotide sequence ID" value="NZ_BAABKP010000003.1"/>
</dbReference>
<evidence type="ECO:0000256" key="3">
    <source>
        <dbReference type="ARBA" id="ARBA00022989"/>
    </source>
</evidence>
<feature type="transmembrane region" description="Helical" evidence="5">
    <location>
        <begin position="113"/>
        <end position="132"/>
    </location>
</feature>
<dbReference type="Pfam" id="PF01040">
    <property type="entry name" value="UbiA"/>
    <property type="match status" value="1"/>
</dbReference>
<dbReference type="Proteomes" id="UP001500187">
    <property type="component" value="Unassembled WGS sequence"/>
</dbReference>
<feature type="transmembrane region" description="Helical" evidence="5">
    <location>
        <begin position="225"/>
        <end position="248"/>
    </location>
</feature>
<reference evidence="7" key="1">
    <citation type="journal article" date="2019" name="Int. J. Syst. Evol. Microbiol.">
        <title>The Global Catalogue of Microorganisms (GCM) 10K type strain sequencing project: providing services to taxonomists for standard genome sequencing and annotation.</title>
        <authorList>
            <consortium name="The Broad Institute Genomics Platform"/>
            <consortium name="The Broad Institute Genome Sequencing Center for Infectious Disease"/>
            <person name="Wu L."/>
            <person name="Ma J."/>
        </authorList>
    </citation>
    <scope>NUCLEOTIDE SEQUENCE [LARGE SCALE GENOMIC DNA]</scope>
    <source>
        <strain evidence="7">JCM 18541</strain>
    </source>
</reference>
<evidence type="ECO:0000256" key="1">
    <source>
        <dbReference type="ARBA" id="ARBA00004141"/>
    </source>
</evidence>
<name>A0ABP9BMK1_9MICC</name>
<keyword evidence="3 5" id="KW-1133">Transmembrane helix</keyword>
<accession>A0ABP9BMK1</accession>
<keyword evidence="4 5" id="KW-0472">Membrane</keyword>
<comment type="caution">
    <text evidence="6">The sequence shown here is derived from an EMBL/GenBank/DDBJ whole genome shotgun (WGS) entry which is preliminary data.</text>
</comment>
<dbReference type="NCBIfam" id="NF009608">
    <property type="entry name" value="PRK13105.1"/>
    <property type="match status" value="1"/>
</dbReference>
<feature type="transmembrane region" description="Helical" evidence="5">
    <location>
        <begin position="164"/>
        <end position="185"/>
    </location>
</feature>
<protein>
    <submittedName>
        <fullName evidence="6">Prenyltransferase</fullName>
    </submittedName>
</protein>
<evidence type="ECO:0000313" key="6">
    <source>
        <dbReference type="EMBL" id="GAA4797769.1"/>
    </source>
</evidence>
<feature type="transmembrane region" description="Helical" evidence="5">
    <location>
        <begin position="197"/>
        <end position="219"/>
    </location>
</feature>
<proteinExistence type="predicted"/>
<gene>
    <name evidence="6" type="ORF">GCM10023352_16760</name>
</gene>
<keyword evidence="7" id="KW-1185">Reference proteome</keyword>